<dbReference type="STRING" id="644282.Deba_0036"/>
<evidence type="ECO:0000313" key="7">
    <source>
        <dbReference type="EMBL" id="ADK83415.1"/>
    </source>
</evidence>
<dbReference type="InterPro" id="IPR011547">
    <property type="entry name" value="SLC26A/SulP_dom"/>
</dbReference>
<dbReference type="PROSITE" id="PS50801">
    <property type="entry name" value="STAS"/>
    <property type="match status" value="1"/>
</dbReference>
<evidence type="ECO:0000256" key="4">
    <source>
        <dbReference type="ARBA" id="ARBA00023136"/>
    </source>
</evidence>
<keyword evidence="3 5" id="KW-1133">Transmembrane helix</keyword>
<dbReference type="InterPro" id="IPR036513">
    <property type="entry name" value="STAS_dom_sf"/>
</dbReference>
<evidence type="ECO:0000256" key="3">
    <source>
        <dbReference type="ARBA" id="ARBA00022989"/>
    </source>
</evidence>
<evidence type="ECO:0000313" key="8">
    <source>
        <dbReference type="Proteomes" id="UP000009047"/>
    </source>
</evidence>
<evidence type="ECO:0000256" key="1">
    <source>
        <dbReference type="ARBA" id="ARBA00004141"/>
    </source>
</evidence>
<name>E1QD96_DESB2</name>
<dbReference type="SUPFAM" id="SSF52091">
    <property type="entry name" value="SpoIIaa-like"/>
    <property type="match status" value="1"/>
</dbReference>
<comment type="subcellular location">
    <subcellularLocation>
        <location evidence="1">Membrane</location>
        <topology evidence="1">Multi-pass membrane protein</topology>
    </subcellularLocation>
</comment>
<evidence type="ECO:0000256" key="5">
    <source>
        <dbReference type="SAM" id="Phobius"/>
    </source>
</evidence>
<dbReference type="EMBL" id="CP002085">
    <property type="protein sequence ID" value="ADK83415.1"/>
    <property type="molecule type" value="Genomic_DNA"/>
</dbReference>
<dbReference type="KEGG" id="dbr:Deba_0036"/>
<dbReference type="HOGENOM" id="CLU_003182_13_2_7"/>
<dbReference type="InterPro" id="IPR001902">
    <property type="entry name" value="SLC26A/SulP_fam"/>
</dbReference>
<dbReference type="Proteomes" id="UP000009047">
    <property type="component" value="Chromosome"/>
</dbReference>
<reference evidence="7 8" key="1">
    <citation type="journal article" date="2010" name="Stand. Genomic Sci.">
        <title>Complete genome sequence of Desulfarculus baarsii type strain (2st14).</title>
        <authorList>
            <person name="Sun H."/>
            <person name="Spring S."/>
            <person name="Lapidus A."/>
            <person name="Davenport K."/>
            <person name="Del Rio T.G."/>
            <person name="Tice H."/>
            <person name="Nolan M."/>
            <person name="Copeland A."/>
            <person name="Cheng J.F."/>
            <person name="Lucas S."/>
            <person name="Tapia R."/>
            <person name="Goodwin L."/>
            <person name="Pitluck S."/>
            <person name="Ivanova N."/>
            <person name="Pagani I."/>
            <person name="Mavromatis K."/>
            <person name="Ovchinnikova G."/>
            <person name="Pati A."/>
            <person name="Chen A."/>
            <person name="Palaniappan K."/>
            <person name="Hauser L."/>
            <person name="Chang Y.J."/>
            <person name="Jeffries C.D."/>
            <person name="Detter J.C."/>
            <person name="Han C."/>
            <person name="Rohde M."/>
            <person name="Brambilla E."/>
            <person name="Goker M."/>
            <person name="Woyke T."/>
            <person name="Bristow J."/>
            <person name="Eisen J.A."/>
            <person name="Markowitz V."/>
            <person name="Hugenholtz P."/>
            <person name="Kyrpides N.C."/>
            <person name="Klenk H.P."/>
            <person name="Land M."/>
        </authorList>
    </citation>
    <scope>NUCLEOTIDE SEQUENCE [LARGE SCALE GENOMIC DNA]</scope>
    <source>
        <strain evidence="8">ATCC 33931 / DSM 2075 / LMG 7858 / VKM B-1802 / 2st14</strain>
    </source>
</reference>
<dbReference type="GO" id="GO:0055085">
    <property type="term" value="P:transmembrane transport"/>
    <property type="evidence" value="ECO:0007669"/>
    <property type="project" value="InterPro"/>
</dbReference>
<accession>E1QD96</accession>
<keyword evidence="2 5" id="KW-0812">Transmembrane</keyword>
<dbReference type="CDD" id="cd07042">
    <property type="entry name" value="STAS_SulP_like_sulfate_transporter"/>
    <property type="match status" value="1"/>
</dbReference>
<evidence type="ECO:0000259" key="6">
    <source>
        <dbReference type="PROSITE" id="PS50801"/>
    </source>
</evidence>
<sequence length="718" mass="76715">MLTRIFPFLAWFKDYNGAKARMDVMAGVTVALVLIPQSMAYAQLAGLPAYYGLYAAFLPPMIASLFGSSMQLATGPVAVVSLMTAASLEPLATAGSEAFIAYAILLTLIVGLFQFLLGVLRLGLVVNFLSHPVVNGFTNAAAIIIATSQLNKIFGVSVDKAEHHYETIMRVVEAAVNFTHWPSVIMGVGAFAIMYGLKKINPKLPYVLAAVAVATLVSWAIGFNHDAKVGLEAIASPAIRQQIVDYNQAMAQVAQLGGHRAGLNKAVMAQESAEGGESLELIRLKQQASLDTAMIEAEKERAHQLRTALRRYLLAAVSGPDEAVVFYEQGQAPAGAPTDGRTWRIKLGEGALDEKAITMIGGGAVVGSIPPGLPAFGVPSVDMGSVLQLLPYAAIISLLGFMEAISIAKAMAAKTGQRLDPNQELIGQGLANMIGCLGKSYPVSGSFSRSAVNLQAGAVTGMSSVVTSLMVVVVLLFMTPLLYHLPQAVLAAVIMMAVVGLINVAGFVHAWKAQWYDGAISVITFIATLAFAPHLDKGIMIGVLLSLGMFLYKSMRPRVAALSMHEDCALRDAEHFGLRQCRHVAVVRFDGPLFFANASFLEDKINERIRQMPKLKHILVVANGINDMDASGEEALSLIVDRVRSAGYDISFSHVKENVLEAMRRTHLLAKIGEDHIYPLAAVAIASIHESAHRGSDEKDCPLVTVCPLDAMREVGGN</sequence>
<dbReference type="OrthoDB" id="9769739at2"/>
<feature type="transmembrane region" description="Helical" evidence="5">
    <location>
        <begin position="389"/>
        <end position="408"/>
    </location>
</feature>
<dbReference type="Gene3D" id="3.30.750.24">
    <property type="entry name" value="STAS domain"/>
    <property type="match status" value="1"/>
</dbReference>
<keyword evidence="8" id="KW-1185">Reference proteome</keyword>
<feature type="transmembrane region" description="Helical" evidence="5">
    <location>
        <begin position="489"/>
        <end position="508"/>
    </location>
</feature>
<dbReference type="AlphaFoldDB" id="E1QD96"/>
<feature type="transmembrane region" description="Helical" evidence="5">
    <location>
        <begin position="515"/>
        <end position="532"/>
    </location>
</feature>
<dbReference type="Pfam" id="PF01740">
    <property type="entry name" value="STAS"/>
    <property type="match status" value="1"/>
</dbReference>
<protein>
    <submittedName>
        <fullName evidence="7">Sulphate transporter</fullName>
    </submittedName>
</protein>
<dbReference type="GO" id="GO:0016020">
    <property type="term" value="C:membrane"/>
    <property type="evidence" value="ECO:0007669"/>
    <property type="project" value="UniProtKB-SubCell"/>
</dbReference>
<feature type="transmembrane region" description="Helical" evidence="5">
    <location>
        <begin position="178"/>
        <end position="197"/>
    </location>
</feature>
<organism evidence="7 8">
    <name type="scientific">Desulfarculus baarsii (strain ATCC 33931 / DSM 2075 / LMG 7858 / VKM B-1802 / 2st14)</name>
    <dbReference type="NCBI Taxonomy" id="644282"/>
    <lineage>
        <taxon>Bacteria</taxon>
        <taxon>Pseudomonadati</taxon>
        <taxon>Thermodesulfobacteriota</taxon>
        <taxon>Desulfarculia</taxon>
        <taxon>Desulfarculales</taxon>
        <taxon>Desulfarculaceae</taxon>
        <taxon>Desulfarculus</taxon>
    </lineage>
</organism>
<dbReference type="eggNOG" id="COG0659">
    <property type="taxonomic scope" value="Bacteria"/>
</dbReference>
<feature type="transmembrane region" description="Helical" evidence="5">
    <location>
        <begin position="100"/>
        <end position="120"/>
    </location>
</feature>
<feature type="transmembrane region" description="Helical" evidence="5">
    <location>
        <begin position="456"/>
        <end position="483"/>
    </location>
</feature>
<dbReference type="PANTHER" id="PTHR11814">
    <property type="entry name" value="SULFATE TRANSPORTER"/>
    <property type="match status" value="1"/>
</dbReference>
<proteinExistence type="predicted"/>
<dbReference type="InterPro" id="IPR002645">
    <property type="entry name" value="STAS_dom"/>
</dbReference>
<feature type="domain" description="STAS" evidence="6">
    <location>
        <begin position="574"/>
        <end position="688"/>
    </location>
</feature>
<gene>
    <name evidence="7" type="ordered locus">Deba_0036</name>
</gene>
<evidence type="ECO:0000256" key="2">
    <source>
        <dbReference type="ARBA" id="ARBA00022692"/>
    </source>
</evidence>
<feature type="transmembrane region" description="Helical" evidence="5">
    <location>
        <begin position="204"/>
        <end position="222"/>
    </location>
</feature>
<dbReference type="RefSeq" id="WP_013256871.1">
    <property type="nucleotide sequence ID" value="NC_014365.1"/>
</dbReference>
<dbReference type="Pfam" id="PF00916">
    <property type="entry name" value="Sulfate_transp"/>
    <property type="match status" value="2"/>
</dbReference>
<keyword evidence="4 5" id="KW-0472">Membrane</keyword>